<dbReference type="InterPro" id="IPR024983">
    <property type="entry name" value="CHAT_dom"/>
</dbReference>
<accession>A0AAE0P0L4</accession>
<dbReference type="PANTHER" id="PTHR19959">
    <property type="entry name" value="KINESIN LIGHT CHAIN"/>
    <property type="match status" value="1"/>
</dbReference>
<evidence type="ECO:0000313" key="3">
    <source>
        <dbReference type="EMBL" id="KAK3391203.1"/>
    </source>
</evidence>
<dbReference type="Gene3D" id="1.25.40.10">
    <property type="entry name" value="Tetratricopeptide repeat domain"/>
    <property type="match status" value="1"/>
</dbReference>
<dbReference type="PANTHER" id="PTHR19959:SF119">
    <property type="entry name" value="FUNGAL LIPASE-LIKE DOMAIN-CONTAINING PROTEIN"/>
    <property type="match status" value="1"/>
</dbReference>
<dbReference type="Proteomes" id="UP001285441">
    <property type="component" value="Unassembled WGS sequence"/>
</dbReference>
<gene>
    <name evidence="3" type="ORF">B0H63DRAFT_558044</name>
</gene>
<proteinExistence type="predicted"/>
<dbReference type="AlphaFoldDB" id="A0AAE0P0L4"/>
<dbReference type="InterPro" id="IPR011990">
    <property type="entry name" value="TPR-like_helical_dom_sf"/>
</dbReference>
<dbReference type="InterPro" id="IPR012344">
    <property type="entry name" value="Matrix_HIV/RSV_N"/>
</dbReference>
<dbReference type="Gene3D" id="1.10.150.90">
    <property type="entry name" value="Immunodeficiency lentiviruses, gag gene matrix protein p17"/>
    <property type="match status" value="4"/>
</dbReference>
<reference evidence="3" key="2">
    <citation type="submission" date="2023-06" db="EMBL/GenBank/DDBJ databases">
        <authorList>
            <consortium name="Lawrence Berkeley National Laboratory"/>
            <person name="Haridas S."/>
            <person name="Hensen N."/>
            <person name="Bonometti L."/>
            <person name="Westerberg I."/>
            <person name="Brannstrom I.O."/>
            <person name="Guillou S."/>
            <person name="Cros-Aarteil S."/>
            <person name="Calhoun S."/>
            <person name="Kuo A."/>
            <person name="Mondo S."/>
            <person name="Pangilinan J."/>
            <person name="Riley R."/>
            <person name="LaButti K."/>
            <person name="Andreopoulos B."/>
            <person name="Lipzen A."/>
            <person name="Chen C."/>
            <person name="Yanf M."/>
            <person name="Daum C."/>
            <person name="Ng V."/>
            <person name="Clum A."/>
            <person name="Steindorff A."/>
            <person name="Ohm R."/>
            <person name="Martin F."/>
            <person name="Silar P."/>
            <person name="Natvig D."/>
            <person name="Lalanne C."/>
            <person name="Gautier V."/>
            <person name="Ament-velasquez S.L."/>
            <person name="Kruys A."/>
            <person name="Hutchinson M.I."/>
            <person name="Powell A.J."/>
            <person name="Barry K."/>
            <person name="Miller A.N."/>
            <person name="Grigoriev I.V."/>
            <person name="Debuchy R."/>
            <person name="Gladieux P."/>
            <person name="Thoren M.H."/>
            <person name="Johannesson H."/>
        </authorList>
    </citation>
    <scope>NUCLEOTIDE SEQUENCE</scope>
    <source>
        <strain evidence="3">CBS 232.78</strain>
    </source>
</reference>
<evidence type="ECO:0000256" key="1">
    <source>
        <dbReference type="SAM" id="MobiDB-lite"/>
    </source>
</evidence>
<feature type="domain" description="CHAT" evidence="2">
    <location>
        <begin position="943"/>
        <end position="1245"/>
    </location>
</feature>
<evidence type="ECO:0000259" key="2">
    <source>
        <dbReference type="Pfam" id="PF12770"/>
    </source>
</evidence>
<keyword evidence="4" id="KW-1185">Reference proteome</keyword>
<comment type="caution">
    <text evidence="3">The sequence shown here is derived from an EMBL/GenBank/DDBJ whole genome shotgun (WGS) entry which is preliminary data.</text>
</comment>
<reference evidence="3" key="1">
    <citation type="journal article" date="2023" name="Mol. Phylogenet. Evol.">
        <title>Genome-scale phylogeny and comparative genomics of the fungal order Sordariales.</title>
        <authorList>
            <person name="Hensen N."/>
            <person name="Bonometti L."/>
            <person name="Westerberg I."/>
            <person name="Brannstrom I.O."/>
            <person name="Guillou S."/>
            <person name="Cros-Aarteil S."/>
            <person name="Calhoun S."/>
            <person name="Haridas S."/>
            <person name="Kuo A."/>
            <person name="Mondo S."/>
            <person name="Pangilinan J."/>
            <person name="Riley R."/>
            <person name="LaButti K."/>
            <person name="Andreopoulos B."/>
            <person name="Lipzen A."/>
            <person name="Chen C."/>
            <person name="Yan M."/>
            <person name="Daum C."/>
            <person name="Ng V."/>
            <person name="Clum A."/>
            <person name="Steindorff A."/>
            <person name="Ohm R.A."/>
            <person name="Martin F."/>
            <person name="Silar P."/>
            <person name="Natvig D.O."/>
            <person name="Lalanne C."/>
            <person name="Gautier V."/>
            <person name="Ament-Velasquez S.L."/>
            <person name="Kruys A."/>
            <person name="Hutchinson M.I."/>
            <person name="Powell A.J."/>
            <person name="Barry K."/>
            <person name="Miller A.N."/>
            <person name="Grigoriev I.V."/>
            <person name="Debuchy R."/>
            <person name="Gladieux P."/>
            <person name="Hiltunen Thoren M."/>
            <person name="Johannesson H."/>
        </authorList>
    </citation>
    <scope>NUCLEOTIDE SEQUENCE</scope>
    <source>
        <strain evidence="3">CBS 232.78</strain>
    </source>
</reference>
<name>A0AAE0P0L4_9PEZI</name>
<sequence length="1260" mass="139019">MELFSIEAETASLLKDMSNEELCSFAELHDDPAIGGQIELYIYTCFLLFKKSVSTEHLERAAQRAEGWVAVTPTDHPDRIRRSRIFDMMSACVHHRSIPESTILTTPGVTQRMGEEPAVDEIGIQIRHLSHQAERLAESYQQTGRLEDLREAVTIMELALELGGAHIEPRMLSNLGAMLGMRFDRTGSIDDLNRAVDIASRAVDTTPQDHPDRAAILSSLGNSLGTRFQRTGSIDDLNRAVDVTSIAVDITLQDHPDRTTILSGLGYWLGTRFQRTGSIDDLNRAVDIASRAVDTTPQDHPHRAAILNNLGNWLGTRFQRTGSIDDVNRAVDIASIAVDTTPQDHPDRAGRLNNLGAMLGTRFQRTGSIDDLNRAVDVASIAVDTTPQDHPGRADILNSLGNWLGTRFDRTGSIDDLNRAVNFASIAVDTTPQDHPDRASRLNNLGNWLGMRFQRTGSIDDLNRAVDVASMAVDTTPQDHPDRTSRLNNLGNCLDIRFQRTGSIDDLNRAIDVASIAVDTTPQDHPDRARWLNNLGNCLDMRFQRTGSIDDLNRAIDVASRAVDTTPQDHPDRAAILSNLGNRLGKRFQRTGSIDDLNRAVNFASIAVDTTPQDHPDRASRLNNLGNWLGTRFQRTGSIDDVNRAVNVASIAVDTTPQDHPNRAGRLNNLGNWLGMRFERTGSIDDLNCGLSSYKEGWSCHTAPPSVHIRLARATANILALQREWGESSQLLEEAVKLLPTVSPRSLNHTDKQHMLAESAGLASVAAAAALNAGKAASHALQLLELGRGVIASLLMDMRGDISDLKREHPGLADEFTSLRDELDSPSDRLTPTISNDSTSSWESQAKRRREADQKFGELIAGIRTRPGFERFLLPPAEDEIMAAADPDPIVVVNLSSYRCDAFMVEHNQITVLELPGLKMEEVQERAQDLRSSRATGSFHITPLLGWLWDSVAHPTLNALGFNDPVSDDKWRRVWWIPTGLLSQLPLHAAGLHMRGSTETVLDRVMSSYAPSIKALIHGRRVPIRESAGPFTDYALLVAMRETPGLATSRILPFAGDEVEMLKSLCRSLKLGSLTPIMRKDNVLQHLQTCKIFHFAGHGQADPADPSQSCLLLEDWKTSPLTVGDLRDHRLQGNGPFLGYLSACSTGSNEAVRLADEGIHLVSAFQLAGFRHVIGTLWEVSDRHCVDVARVLYETLRDEGMTDIAVCRGLHRAVRALRNEGIKDEKEKDGKARDATLEFSGSRVHEMANPHWVPYIHFGV</sequence>
<dbReference type="InterPro" id="IPR019734">
    <property type="entry name" value="TPR_rpt"/>
</dbReference>
<dbReference type="Pfam" id="PF12770">
    <property type="entry name" value="CHAT"/>
    <property type="match status" value="1"/>
</dbReference>
<feature type="region of interest" description="Disordered" evidence="1">
    <location>
        <begin position="822"/>
        <end position="848"/>
    </location>
</feature>
<dbReference type="SUPFAM" id="SSF48452">
    <property type="entry name" value="TPR-like"/>
    <property type="match status" value="4"/>
</dbReference>
<protein>
    <submittedName>
        <fullName evidence="3">CHAT domain-containing protein</fullName>
    </submittedName>
</protein>
<evidence type="ECO:0000313" key="4">
    <source>
        <dbReference type="Proteomes" id="UP001285441"/>
    </source>
</evidence>
<organism evidence="3 4">
    <name type="scientific">Podospora didyma</name>
    <dbReference type="NCBI Taxonomy" id="330526"/>
    <lineage>
        <taxon>Eukaryota</taxon>
        <taxon>Fungi</taxon>
        <taxon>Dikarya</taxon>
        <taxon>Ascomycota</taxon>
        <taxon>Pezizomycotina</taxon>
        <taxon>Sordariomycetes</taxon>
        <taxon>Sordariomycetidae</taxon>
        <taxon>Sordariales</taxon>
        <taxon>Podosporaceae</taxon>
        <taxon>Podospora</taxon>
    </lineage>
</organism>
<feature type="compositionally biased region" description="Polar residues" evidence="1">
    <location>
        <begin position="828"/>
        <end position="844"/>
    </location>
</feature>
<dbReference type="SMART" id="SM00028">
    <property type="entry name" value="TPR"/>
    <property type="match status" value="4"/>
</dbReference>
<dbReference type="EMBL" id="JAULSW010000002">
    <property type="protein sequence ID" value="KAK3391203.1"/>
    <property type="molecule type" value="Genomic_DNA"/>
</dbReference>